<dbReference type="Gene3D" id="3.50.50.60">
    <property type="entry name" value="FAD/NAD(P)-binding domain"/>
    <property type="match status" value="1"/>
</dbReference>
<gene>
    <name evidence="1" type="ORF">AAA083_06670</name>
</gene>
<proteinExistence type="predicted"/>
<comment type="caution">
    <text evidence="1">The sequence shown here is derived from an EMBL/GenBank/DDBJ whole genome shotgun (WGS) entry which is preliminary data.</text>
</comment>
<dbReference type="Gene3D" id="3.90.700.10">
    <property type="entry name" value="Succinate dehydrogenase/fumarate reductase flavoprotein, catalytic domain"/>
    <property type="match status" value="1"/>
</dbReference>
<name>A0ABV1JC38_9ACTN</name>
<dbReference type="InterPro" id="IPR027477">
    <property type="entry name" value="Succ_DH/fumarate_Rdtase_cat_sf"/>
</dbReference>
<dbReference type="Proteomes" id="UP001487305">
    <property type="component" value="Unassembled WGS sequence"/>
</dbReference>
<dbReference type="EMBL" id="JBBNOP010000004">
    <property type="protein sequence ID" value="MEQ3362655.1"/>
    <property type="molecule type" value="Genomic_DNA"/>
</dbReference>
<organism evidence="1 2">
    <name type="scientific">Raoultibacter massiliensis</name>
    <dbReference type="NCBI Taxonomy" id="1852371"/>
    <lineage>
        <taxon>Bacteria</taxon>
        <taxon>Bacillati</taxon>
        <taxon>Actinomycetota</taxon>
        <taxon>Coriobacteriia</taxon>
        <taxon>Eggerthellales</taxon>
        <taxon>Eggerthellaceae</taxon>
        <taxon>Raoultibacter</taxon>
    </lineage>
</organism>
<sequence length="96" mass="10898">MAEGLESCYYKPNVTTGDGLLMGLWAGGVMQKSPHSSNIHYDPGINAGTSIPFLRVNQDGKRFSNEDVAYEQYSPARPWRSWRRPLMSPSRHSRKR</sequence>
<reference evidence="1 2" key="1">
    <citation type="submission" date="2024-04" db="EMBL/GenBank/DDBJ databases">
        <title>Human intestinal bacterial collection.</title>
        <authorList>
            <person name="Pauvert C."/>
            <person name="Hitch T.C.A."/>
            <person name="Clavel T."/>
        </authorList>
    </citation>
    <scope>NUCLEOTIDE SEQUENCE [LARGE SCALE GENOMIC DNA]</scope>
    <source>
        <strain evidence="1 2">CLA-KB-H42</strain>
    </source>
</reference>
<dbReference type="InterPro" id="IPR036188">
    <property type="entry name" value="FAD/NAD-bd_sf"/>
</dbReference>
<protein>
    <submittedName>
        <fullName evidence="1">Uncharacterized protein</fullName>
    </submittedName>
</protein>
<accession>A0ABV1JC38</accession>
<evidence type="ECO:0000313" key="1">
    <source>
        <dbReference type="EMBL" id="MEQ3362655.1"/>
    </source>
</evidence>
<keyword evidence="2" id="KW-1185">Reference proteome</keyword>
<dbReference type="RefSeq" id="WP_349227336.1">
    <property type="nucleotide sequence ID" value="NZ_DBFADM010000053.1"/>
</dbReference>
<evidence type="ECO:0000313" key="2">
    <source>
        <dbReference type="Proteomes" id="UP001487305"/>
    </source>
</evidence>